<keyword evidence="3" id="KW-1185">Reference proteome</keyword>
<evidence type="ECO:0000313" key="2">
    <source>
        <dbReference type="EMBL" id="MDT0620657.1"/>
    </source>
</evidence>
<feature type="transmembrane region" description="Helical" evidence="1">
    <location>
        <begin position="39"/>
        <end position="57"/>
    </location>
</feature>
<dbReference type="EMBL" id="JAVRHU010000001">
    <property type="protein sequence ID" value="MDT0620657.1"/>
    <property type="molecule type" value="Genomic_DNA"/>
</dbReference>
<comment type="caution">
    <text evidence="2">The sequence shown here is derived from an EMBL/GenBank/DDBJ whole genome shotgun (WGS) entry which is preliminary data.</text>
</comment>
<keyword evidence="1" id="KW-1133">Transmembrane helix</keyword>
<evidence type="ECO:0000256" key="1">
    <source>
        <dbReference type="SAM" id="Phobius"/>
    </source>
</evidence>
<name>A0ABU3BER6_9FLAO</name>
<accession>A0ABU3BER6</accession>
<reference evidence="2 3" key="1">
    <citation type="submission" date="2023-09" db="EMBL/GenBank/DDBJ databases">
        <authorList>
            <person name="Rey-Velasco X."/>
        </authorList>
    </citation>
    <scope>NUCLEOTIDE SEQUENCE [LARGE SCALE GENOMIC DNA]</scope>
    <source>
        <strain evidence="2 3">P007</strain>
    </source>
</reference>
<proteinExistence type="predicted"/>
<protein>
    <submittedName>
        <fullName evidence="2">Uncharacterized protein</fullName>
    </submittedName>
</protein>
<dbReference type="RefSeq" id="WP_311386984.1">
    <property type="nucleotide sequence ID" value="NZ_JAVRHU010000001.1"/>
</dbReference>
<evidence type="ECO:0000313" key="3">
    <source>
        <dbReference type="Proteomes" id="UP001250662"/>
    </source>
</evidence>
<sequence length="61" mass="6750">MPLSLHALFRDAKRTSAGSTIISGKSSVKIVIYDDFLELYGIFLIAFLSTLEFATLLKIGR</sequence>
<organism evidence="2 3">
    <name type="scientific">Croceitalea vernalis</name>
    <dbReference type="NCBI Taxonomy" id="3075599"/>
    <lineage>
        <taxon>Bacteria</taxon>
        <taxon>Pseudomonadati</taxon>
        <taxon>Bacteroidota</taxon>
        <taxon>Flavobacteriia</taxon>
        <taxon>Flavobacteriales</taxon>
        <taxon>Flavobacteriaceae</taxon>
        <taxon>Croceitalea</taxon>
    </lineage>
</organism>
<gene>
    <name evidence="2" type="ORF">RM520_03410</name>
</gene>
<keyword evidence="1" id="KW-0812">Transmembrane</keyword>
<dbReference type="Proteomes" id="UP001250662">
    <property type="component" value="Unassembled WGS sequence"/>
</dbReference>
<keyword evidence="1" id="KW-0472">Membrane</keyword>